<dbReference type="GeneID" id="94841199"/>
<dbReference type="VEuPathDB" id="TrichDB:TRFO_28975"/>
<proteinExistence type="predicted"/>
<keyword evidence="1" id="KW-0732">Signal</keyword>
<protein>
    <recommendedName>
        <fullName evidence="4">VWFD domain-containing protein</fullName>
    </recommendedName>
</protein>
<evidence type="ECO:0000313" key="3">
    <source>
        <dbReference type="Proteomes" id="UP000179807"/>
    </source>
</evidence>
<sequence length="1186" mass="136444">MLYLLLSAALSASYSDQLAELEKYDRSNLCFCIAENSNTHKCSDLKFTQSPNNCDVVFSPSLHKTFRDYVNVSTVQLLVPDDFNFTGEVSLNKYAHGSLITLLRGERYRVRFDNKYRVRLNVIIIQDSSAVQLADNLIPVGEGVANFSAENNNDFWASGDGDLRYCGPILDLGPSFFDYDYTIFSGIITDTHSLQFNIDKAPGVIYLTEGAQQITLYEPGYTCTVSNSSIEISLNQTGPKIKINEKHLQKARKIILDESKFDSNVHSPTFTINNDKCNLPPVLSEEKALLTIEPHGNRHWVFHVQSDEWAQYRFVEFSIGSPDISNTGTTSHFTGTVSLIMETEKPIVSIDSYISDMHVYLNHTNVVLSEIVKEYYAVPGRSPTQNMKLHIVNLLSEEENFYVAYSKDIDYYVDRRETKVNVYIGESNNDHFLTSNGHYIIQNIVTFASTYRETEYQTSYKYGVFENKGMNDFFSNVNNLELANEVFIDLEGNTELPIFLNGNISFPGNLYLIGIDGNEESFYFKDDIQYSEYKDVYVLCQPNLDCSKFSIAPKSHDIIKNPSTYWQQEGLLTTICEKYSTFWPRKEKIVDDNKCCKELLDSNEATESMTCVGYRISMSKFMDYRYKYETVYPDSDDESEEYFQTWCSQIYRGTKSIKYQGNHPLEILPVDEIKNCDIVFQNRAVPQDPGVTDSIIIDQKYENTFSSFTAYDIFFRFRNPSRKVIPFKSLHIDGDILNPNLADIDFSQVHTLSLRSSFYKDNLESFRNISNITVVWDTYEEDIGNAIEIIREEYHSDYLETMYIDFTDLGVNVNTNETQFKALTLFNTQRNRHVFLTVNHNTISSIPISFSNLAIDYHVKFSNLQTNPHPTILIKDINSQNIELINNFAVRFITPNINQFKFNLTDVTNLEFQYRGSPPQQDLKKDFSFGCVDTSNDLSIKFNSPSYQFSEINFDYLKMKAGKDIDITTQYSETPRIKVGILDVSSTVKSQHYIPFNFDVTGTIVIQPSITSIEIPDQQYVPNLNITLSKPDDEFSVIFSGDRISVNKITLKVESSKERSCQGNRDIYHRIYEEKFENNSFYKPYENYHFLTCVESPLVGWKSFTPMTEFEYCEHQYASVHLHELTLTPEEVDMFASDKYSGNIGANNYTCLAYKLNYTRLDHSLTSIYYIDTVKEDGPSFEIVGE</sequence>
<dbReference type="EMBL" id="MLAK01000821">
    <property type="protein sequence ID" value="OHT03604.1"/>
    <property type="molecule type" value="Genomic_DNA"/>
</dbReference>
<reference evidence="2" key="1">
    <citation type="submission" date="2016-10" db="EMBL/GenBank/DDBJ databases">
        <authorList>
            <person name="Benchimol M."/>
            <person name="Almeida L.G."/>
            <person name="Vasconcelos A.T."/>
            <person name="Perreira-Neves A."/>
            <person name="Rosa I.A."/>
            <person name="Tasca T."/>
            <person name="Bogo M.R."/>
            <person name="de Souza W."/>
        </authorList>
    </citation>
    <scope>NUCLEOTIDE SEQUENCE [LARGE SCALE GENOMIC DNA]</scope>
    <source>
        <strain evidence="2">K</strain>
    </source>
</reference>
<feature type="chain" id="PRO_5013289384" description="VWFD domain-containing protein" evidence="1">
    <location>
        <begin position="16"/>
        <end position="1186"/>
    </location>
</feature>
<name>A0A1J4K1I9_9EUKA</name>
<comment type="caution">
    <text evidence="2">The sequence shown here is derived from an EMBL/GenBank/DDBJ whole genome shotgun (WGS) entry which is preliminary data.</text>
</comment>
<keyword evidence="3" id="KW-1185">Reference proteome</keyword>
<evidence type="ECO:0008006" key="4">
    <source>
        <dbReference type="Google" id="ProtNLM"/>
    </source>
</evidence>
<evidence type="ECO:0000256" key="1">
    <source>
        <dbReference type="SAM" id="SignalP"/>
    </source>
</evidence>
<organism evidence="2 3">
    <name type="scientific">Tritrichomonas foetus</name>
    <dbReference type="NCBI Taxonomy" id="1144522"/>
    <lineage>
        <taxon>Eukaryota</taxon>
        <taxon>Metamonada</taxon>
        <taxon>Parabasalia</taxon>
        <taxon>Tritrichomonadida</taxon>
        <taxon>Tritrichomonadidae</taxon>
        <taxon>Tritrichomonas</taxon>
    </lineage>
</organism>
<feature type="signal peptide" evidence="1">
    <location>
        <begin position="1"/>
        <end position="15"/>
    </location>
</feature>
<dbReference type="RefSeq" id="XP_068356740.1">
    <property type="nucleotide sequence ID" value="XM_068506495.1"/>
</dbReference>
<accession>A0A1J4K1I9</accession>
<gene>
    <name evidence="2" type="ORF">TRFO_28975</name>
</gene>
<evidence type="ECO:0000313" key="2">
    <source>
        <dbReference type="EMBL" id="OHT03604.1"/>
    </source>
</evidence>
<dbReference type="AlphaFoldDB" id="A0A1J4K1I9"/>
<dbReference type="Proteomes" id="UP000179807">
    <property type="component" value="Unassembled WGS sequence"/>
</dbReference>